<name>C7N0Z3_SLAHD</name>
<dbReference type="RefSeq" id="WP_012799315.1">
    <property type="nucleotide sequence ID" value="NC_013165.1"/>
</dbReference>
<keyword evidence="2" id="KW-1185">Reference proteome</keyword>
<protein>
    <submittedName>
        <fullName evidence="1">Uncharacterized protein</fullName>
    </submittedName>
</protein>
<proteinExistence type="predicted"/>
<reference evidence="1 2" key="1">
    <citation type="journal article" date="2009" name="Stand. Genomic Sci.">
        <title>Complete genome sequence of Slackia heliotrinireducens type strain (RHS 1).</title>
        <authorList>
            <person name="Pukall R."/>
            <person name="Lapidus A."/>
            <person name="Nolan M."/>
            <person name="Copeland A."/>
            <person name="Glavina Del Rio T."/>
            <person name="Lucas S."/>
            <person name="Chen F."/>
            <person name="Tice H."/>
            <person name="Cheng J.F."/>
            <person name="Chertkov O."/>
            <person name="Bruce D."/>
            <person name="Goodwin L."/>
            <person name="Kuske C."/>
            <person name="Brettin T."/>
            <person name="Detter J.C."/>
            <person name="Han C."/>
            <person name="Pitluck S."/>
            <person name="Pati A."/>
            <person name="Mavrommatis K."/>
            <person name="Ivanova N."/>
            <person name="Ovchinnikova G."/>
            <person name="Chen A."/>
            <person name="Palaniappan K."/>
            <person name="Schneider S."/>
            <person name="Rohde M."/>
            <person name="Chain P."/>
            <person name="D'haeseleer P."/>
            <person name="Goker M."/>
            <person name="Bristow J."/>
            <person name="Eisen J.A."/>
            <person name="Markowitz V."/>
            <person name="Kyrpides N.C."/>
            <person name="Klenk H.P."/>
            <person name="Hugenholtz P."/>
        </authorList>
    </citation>
    <scope>NUCLEOTIDE SEQUENCE [LARGE SCALE GENOMIC DNA]</scope>
    <source>
        <strain evidence="2">ATCC 29202 / DSM 20476 / NCTC 11029 / RHS 1</strain>
    </source>
</reference>
<dbReference type="Proteomes" id="UP000002026">
    <property type="component" value="Chromosome"/>
</dbReference>
<dbReference type="HOGENOM" id="CLU_2587873_0_0_11"/>
<accession>C7N0Z3</accession>
<gene>
    <name evidence="1" type="ordered locus">Shel_22050</name>
</gene>
<evidence type="ECO:0000313" key="1">
    <source>
        <dbReference type="EMBL" id="ACV23215.1"/>
    </source>
</evidence>
<dbReference type="EMBL" id="CP001684">
    <property type="protein sequence ID" value="ACV23215.1"/>
    <property type="molecule type" value="Genomic_DNA"/>
</dbReference>
<sequence>MSFYRFDGFLISGTRQTYSITVNEMFFPRDGERSIIAIRFDELYEKAKERTSDAKQAKNAALALLEAENEVKRWYKITKL</sequence>
<dbReference type="KEGG" id="shi:Shel_22050"/>
<dbReference type="STRING" id="471855.Shel_22050"/>
<dbReference type="AlphaFoldDB" id="C7N0Z3"/>
<evidence type="ECO:0000313" key="2">
    <source>
        <dbReference type="Proteomes" id="UP000002026"/>
    </source>
</evidence>
<organism evidence="1 2">
    <name type="scientific">Slackia heliotrinireducens (strain ATCC 29202 / DSM 20476 / NCTC 11029 / RHS 1)</name>
    <name type="common">Peptococcus heliotrinreducens</name>
    <dbReference type="NCBI Taxonomy" id="471855"/>
    <lineage>
        <taxon>Bacteria</taxon>
        <taxon>Bacillati</taxon>
        <taxon>Actinomycetota</taxon>
        <taxon>Coriobacteriia</taxon>
        <taxon>Eggerthellales</taxon>
        <taxon>Eggerthellaceae</taxon>
        <taxon>Slackia</taxon>
    </lineage>
</organism>